<reference evidence="1 2" key="1">
    <citation type="journal article" date="2018" name="Sci. Rep.">
        <title>Genomic signatures of local adaptation to the degree of environmental predictability in rotifers.</title>
        <authorList>
            <person name="Franch-Gras L."/>
            <person name="Hahn C."/>
            <person name="Garcia-Roger E.M."/>
            <person name="Carmona M.J."/>
            <person name="Serra M."/>
            <person name="Gomez A."/>
        </authorList>
    </citation>
    <scope>NUCLEOTIDE SEQUENCE [LARGE SCALE GENOMIC DNA]</scope>
    <source>
        <strain evidence="1">HYR1</strain>
    </source>
</reference>
<dbReference type="EMBL" id="REGN01004557">
    <property type="protein sequence ID" value="RNA17005.1"/>
    <property type="molecule type" value="Genomic_DNA"/>
</dbReference>
<evidence type="ECO:0000313" key="1">
    <source>
        <dbReference type="EMBL" id="RNA17005.1"/>
    </source>
</evidence>
<keyword evidence="2" id="KW-1185">Reference proteome</keyword>
<gene>
    <name evidence="1" type="ORF">BpHYR1_006492</name>
</gene>
<sequence length="155" mass="17852">MPYWAMRIFSALKLGYCIQKKNHDMVFENCVNRHVSALDLCAFFATVVHMFEYCSYSVRFIQLILEKLKKIQGILKNVLKHCSTLVALLNVEVAIIAYSPFLNKIEKDNQISFTKHTNFLSGLVVKSNLSCPDAIPCPRVSQYKTDLFLSHRFNI</sequence>
<organism evidence="1 2">
    <name type="scientific">Brachionus plicatilis</name>
    <name type="common">Marine rotifer</name>
    <name type="synonym">Brachionus muelleri</name>
    <dbReference type="NCBI Taxonomy" id="10195"/>
    <lineage>
        <taxon>Eukaryota</taxon>
        <taxon>Metazoa</taxon>
        <taxon>Spiralia</taxon>
        <taxon>Gnathifera</taxon>
        <taxon>Rotifera</taxon>
        <taxon>Eurotatoria</taxon>
        <taxon>Monogononta</taxon>
        <taxon>Pseudotrocha</taxon>
        <taxon>Ploima</taxon>
        <taxon>Brachionidae</taxon>
        <taxon>Brachionus</taxon>
    </lineage>
</organism>
<dbReference type="Proteomes" id="UP000276133">
    <property type="component" value="Unassembled WGS sequence"/>
</dbReference>
<protein>
    <submittedName>
        <fullName evidence="1">Uncharacterized protein</fullName>
    </submittedName>
</protein>
<proteinExistence type="predicted"/>
<evidence type="ECO:0000313" key="2">
    <source>
        <dbReference type="Proteomes" id="UP000276133"/>
    </source>
</evidence>
<comment type="caution">
    <text evidence="1">The sequence shown here is derived from an EMBL/GenBank/DDBJ whole genome shotgun (WGS) entry which is preliminary data.</text>
</comment>
<name>A0A3M7R1B5_BRAPC</name>
<accession>A0A3M7R1B5</accession>
<dbReference type="AlphaFoldDB" id="A0A3M7R1B5"/>